<dbReference type="EMBL" id="CP015005">
    <property type="protein sequence ID" value="AMS42351.1"/>
    <property type="molecule type" value="Genomic_DNA"/>
</dbReference>
<organism evidence="9 11">
    <name type="scientific">Aminobacter aminovorans</name>
    <name type="common">Chelatobacter heintzii</name>
    <dbReference type="NCBI Taxonomy" id="83263"/>
    <lineage>
        <taxon>Bacteria</taxon>
        <taxon>Pseudomonadati</taxon>
        <taxon>Pseudomonadota</taxon>
        <taxon>Alphaproteobacteria</taxon>
        <taxon>Hyphomicrobiales</taxon>
        <taxon>Phyllobacteriaceae</taxon>
        <taxon>Aminobacter</taxon>
    </lineage>
</organism>
<feature type="domain" description="Trimeric autotransporter adhesin YadA-like C-terminal membrane anchor" evidence="8">
    <location>
        <begin position="55"/>
        <end position="111"/>
    </location>
</feature>
<evidence type="ECO:0000256" key="6">
    <source>
        <dbReference type="ARBA" id="ARBA00023136"/>
    </source>
</evidence>
<evidence type="ECO:0000313" key="10">
    <source>
        <dbReference type="EMBL" id="MBB3709058.1"/>
    </source>
</evidence>
<evidence type="ECO:0000313" key="11">
    <source>
        <dbReference type="Proteomes" id="UP000075755"/>
    </source>
</evidence>
<dbReference type="Pfam" id="PF03895">
    <property type="entry name" value="YadA_anchor"/>
    <property type="match status" value="1"/>
</dbReference>
<dbReference type="Proteomes" id="UP000577697">
    <property type="component" value="Unassembled WGS sequence"/>
</dbReference>
<dbReference type="InterPro" id="IPR045584">
    <property type="entry name" value="Pilin-like"/>
</dbReference>
<dbReference type="GO" id="GO:0009986">
    <property type="term" value="C:cell surface"/>
    <property type="evidence" value="ECO:0007669"/>
    <property type="project" value="UniProtKB-SubCell"/>
</dbReference>
<keyword evidence="6" id="KW-0472">Membrane</keyword>
<proteinExistence type="predicted"/>
<accession>A0AAC8YRJ8</accession>
<dbReference type="Gene3D" id="3.30.1300.30">
    <property type="entry name" value="GSPII I/J protein-like"/>
    <property type="match status" value="1"/>
</dbReference>
<evidence type="ECO:0000256" key="2">
    <source>
        <dbReference type="ARBA" id="ARBA00004442"/>
    </source>
</evidence>
<comment type="subcellular location">
    <subcellularLocation>
        <location evidence="2">Cell outer membrane</location>
    </subcellularLocation>
    <subcellularLocation>
        <location evidence="1">Cell surface</location>
    </subcellularLocation>
</comment>
<keyword evidence="5" id="KW-0732">Signal</keyword>
<evidence type="ECO:0000256" key="3">
    <source>
        <dbReference type="ARBA" id="ARBA00022452"/>
    </source>
</evidence>
<dbReference type="EMBL" id="JACICB010000025">
    <property type="protein sequence ID" value="MBB3709058.1"/>
    <property type="molecule type" value="Genomic_DNA"/>
</dbReference>
<evidence type="ECO:0000259" key="8">
    <source>
        <dbReference type="Pfam" id="PF03895"/>
    </source>
</evidence>
<dbReference type="KEGG" id="aak:AA2016_3429"/>
<dbReference type="SUPFAM" id="SSF54523">
    <property type="entry name" value="Pili subunits"/>
    <property type="match status" value="1"/>
</dbReference>
<dbReference type="InterPro" id="IPR005594">
    <property type="entry name" value="YadA_C"/>
</dbReference>
<evidence type="ECO:0000256" key="4">
    <source>
        <dbReference type="ARBA" id="ARBA00022692"/>
    </source>
</evidence>
<evidence type="ECO:0000256" key="1">
    <source>
        <dbReference type="ARBA" id="ARBA00004241"/>
    </source>
</evidence>
<reference evidence="9 11" key="1">
    <citation type="submission" date="2016-03" db="EMBL/GenBank/DDBJ databases">
        <title>Complete genome of Aminobacter aminovorans KCTC 2477.</title>
        <authorList>
            <person name="Kim K.M."/>
        </authorList>
    </citation>
    <scope>NUCLEOTIDE SEQUENCE [LARGE SCALE GENOMIC DNA]</scope>
    <source>
        <strain evidence="9 11">KCTC 2477</strain>
    </source>
</reference>
<dbReference type="RefSeq" id="WP_067961762.1">
    <property type="nucleotide sequence ID" value="NZ_CP015005.1"/>
</dbReference>
<gene>
    <name evidence="9" type="ORF">AA2016_3429</name>
    <name evidence="10" type="ORF">FHS67_005401</name>
</gene>
<keyword evidence="7" id="KW-0998">Cell outer membrane</keyword>
<dbReference type="GO" id="GO:0009279">
    <property type="term" value="C:cell outer membrane"/>
    <property type="evidence" value="ECO:0007669"/>
    <property type="project" value="UniProtKB-SubCell"/>
</dbReference>
<evidence type="ECO:0000256" key="7">
    <source>
        <dbReference type="ARBA" id="ARBA00023237"/>
    </source>
</evidence>
<evidence type="ECO:0000256" key="5">
    <source>
        <dbReference type="ARBA" id="ARBA00022729"/>
    </source>
</evidence>
<keyword evidence="3" id="KW-1134">Transmembrane beta strand</keyword>
<keyword evidence="12" id="KW-1185">Reference proteome</keyword>
<evidence type="ECO:0000313" key="9">
    <source>
        <dbReference type="EMBL" id="AMS42351.1"/>
    </source>
</evidence>
<reference evidence="10 12" key="2">
    <citation type="submission" date="2020-08" db="EMBL/GenBank/DDBJ databases">
        <title>Genomic Encyclopedia of Type Strains, Phase IV (KMG-IV): sequencing the most valuable type-strain genomes for metagenomic binning, comparative biology and taxonomic classification.</title>
        <authorList>
            <person name="Goeker M."/>
        </authorList>
    </citation>
    <scope>NUCLEOTIDE SEQUENCE [LARGE SCALE GENOMIC DNA]</scope>
    <source>
        <strain evidence="10 12">DSM 10368</strain>
    </source>
</reference>
<evidence type="ECO:0000313" key="12">
    <source>
        <dbReference type="Proteomes" id="UP000577697"/>
    </source>
</evidence>
<dbReference type="AlphaFoldDB" id="A0AAC8YRJ8"/>
<protein>
    <recommendedName>
        <fullName evidence="8">Trimeric autotransporter adhesin YadA-like C-terminal membrane anchor domain-containing protein</fullName>
    </recommendedName>
</protein>
<sequence length="111" mass="11210">MGVGGNLAMSNFGPDTIASLDGRVAALEGSFSGSIGKAYEGSSIALAMAGGTLPSDKDFAMSINWGNFEGENGFAGTAAMRINDNLRLHGGIVVGARHGTVGSRAGLTFAW</sequence>
<keyword evidence="4" id="KW-0812">Transmembrane</keyword>
<dbReference type="Proteomes" id="UP000075755">
    <property type="component" value="Chromosome"/>
</dbReference>
<name>A0AAC8YRJ8_AMIAI</name>